<organism evidence="6">
    <name type="scientific">Candidatus Kentrum sp. MB</name>
    <dbReference type="NCBI Taxonomy" id="2138164"/>
    <lineage>
        <taxon>Bacteria</taxon>
        <taxon>Pseudomonadati</taxon>
        <taxon>Pseudomonadota</taxon>
        <taxon>Gammaproteobacteria</taxon>
        <taxon>Candidatus Kentrum</taxon>
    </lineage>
</organism>
<keyword evidence="1" id="KW-0808">Transferase</keyword>
<dbReference type="InterPro" id="IPR043129">
    <property type="entry name" value="ATPase_NBD"/>
</dbReference>
<dbReference type="CDD" id="cd24008">
    <property type="entry name" value="ASKHA_NBD_GLK"/>
    <property type="match status" value="1"/>
</dbReference>
<dbReference type="EMBL" id="CAADFQ010000018">
    <property type="protein sequence ID" value="VFK30829.1"/>
    <property type="molecule type" value="Genomic_DNA"/>
</dbReference>
<accession>A0A451BAF1</accession>
<sequence length="366" mass="39425">MNIVIGLDIGGTNSRAMIARVEHGSLMPDPDFPGLVFGKAASKAELRTFVGELLGRLEGKGRIVGAAIALAGPVSHRREVTMTNWLEPRDIRLEEFVEWGFPAGRTVLVNDMEAGCYGLVKHLEEDKTASSAFERLTVDGDVSSQDVSNQEIATRGMPHGNRVFIAPGTGLGAAGIIEGERIGGVYPIAVELQHTPMPILNQSQGIVVNWLRDQKRIMHPSWDDIISGRGLVHTYRALRSAVSASMTLAKDSDVTVGVADPAAAVAKAGVRGEDVVAEQALSVFYTCAGYFCQLMALGFQAFGGVFIGGKSTIKNREFITKSALLEAFLDNAPQRSLLARFPVYLVKEEDLNPDGALWLGFDVSKE</sequence>
<evidence type="ECO:0000313" key="5">
    <source>
        <dbReference type="EMBL" id="VFK30829.1"/>
    </source>
</evidence>
<dbReference type="GO" id="GO:0006096">
    <property type="term" value="P:glycolytic process"/>
    <property type="evidence" value="ECO:0007669"/>
    <property type="project" value="InterPro"/>
</dbReference>
<dbReference type="Pfam" id="PF02685">
    <property type="entry name" value="Glucokinase"/>
    <property type="match status" value="1"/>
</dbReference>
<protein>
    <submittedName>
        <fullName evidence="6">Glucokinase</fullName>
    </submittedName>
</protein>
<gene>
    <name evidence="4" type="ORF">BECKMB1821G_GA0114241_101913</name>
    <name evidence="6" type="ORF">BECKMB1821H_GA0114242_101836</name>
    <name evidence="5" type="ORF">BECKMB1821I_GA0114274_101836</name>
</gene>
<dbReference type="PANTHER" id="PTHR47363:SF1">
    <property type="entry name" value="GLUCOKINASE"/>
    <property type="match status" value="1"/>
</dbReference>
<evidence type="ECO:0000313" key="6">
    <source>
        <dbReference type="EMBL" id="VFK75255.1"/>
    </source>
</evidence>
<dbReference type="AlphaFoldDB" id="A0A451BAF1"/>
<dbReference type="EMBL" id="CAADFO010000019">
    <property type="protein sequence ID" value="VFK26204.1"/>
    <property type="molecule type" value="Genomic_DNA"/>
</dbReference>
<dbReference type="GO" id="GO:0004340">
    <property type="term" value="F:glucokinase activity"/>
    <property type="evidence" value="ECO:0007669"/>
    <property type="project" value="InterPro"/>
</dbReference>
<reference evidence="6" key="1">
    <citation type="submission" date="2019-02" db="EMBL/GenBank/DDBJ databases">
        <authorList>
            <person name="Gruber-Vodicka R. H."/>
            <person name="Seah K. B. B."/>
        </authorList>
    </citation>
    <scope>NUCLEOTIDE SEQUENCE</scope>
    <source>
        <strain evidence="4">BECK_BZ197</strain>
        <strain evidence="6">BECK_BZ198</strain>
        <strain evidence="5">BECK_BZ199</strain>
    </source>
</reference>
<proteinExistence type="inferred from homology"/>
<comment type="similarity">
    <text evidence="3">Belongs to the bacterial glucokinase family.</text>
</comment>
<evidence type="ECO:0000256" key="1">
    <source>
        <dbReference type="ARBA" id="ARBA00022679"/>
    </source>
</evidence>
<dbReference type="SUPFAM" id="SSF53067">
    <property type="entry name" value="Actin-like ATPase domain"/>
    <property type="match status" value="1"/>
</dbReference>
<dbReference type="GO" id="GO:0005536">
    <property type="term" value="F:D-glucose binding"/>
    <property type="evidence" value="ECO:0007669"/>
    <property type="project" value="InterPro"/>
</dbReference>
<evidence type="ECO:0000256" key="2">
    <source>
        <dbReference type="ARBA" id="ARBA00022777"/>
    </source>
</evidence>
<evidence type="ECO:0000313" key="4">
    <source>
        <dbReference type="EMBL" id="VFK26204.1"/>
    </source>
</evidence>
<dbReference type="Gene3D" id="3.30.420.40">
    <property type="match status" value="1"/>
</dbReference>
<dbReference type="InterPro" id="IPR003836">
    <property type="entry name" value="Glucokinase"/>
</dbReference>
<dbReference type="EMBL" id="CAADGH010000018">
    <property type="protein sequence ID" value="VFK75255.1"/>
    <property type="molecule type" value="Genomic_DNA"/>
</dbReference>
<dbReference type="GO" id="GO:0005524">
    <property type="term" value="F:ATP binding"/>
    <property type="evidence" value="ECO:0007669"/>
    <property type="project" value="InterPro"/>
</dbReference>
<dbReference type="Gene3D" id="3.40.367.20">
    <property type="match status" value="1"/>
</dbReference>
<dbReference type="PANTHER" id="PTHR47363">
    <property type="entry name" value="GLUCOKINASE"/>
    <property type="match status" value="1"/>
</dbReference>
<keyword evidence="2 6" id="KW-0418">Kinase</keyword>
<evidence type="ECO:0000256" key="3">
    <source>
        <dbReference type="RuleBase" id="RU004046"/>
    </source>
</evidence>
<name>A0A451BAF1_9GAMM</name>